<reference evidence="2 3" key="1">
    <citation type="submission" date="2019-09" db="EMBL/GenBank/DDBJ databases">
        <title>Genome sequence of Adhaeribacter sp. M2.</title>
        <authorList>
            <person name="Srinivasan S."/>
        </authorList>
    </citation>
    <scope>NUCLEOTIDE SEQUENCE [LARGE SCALE GENOMIC DNA]</scope>
    <source>
        <strain evidence="2 3">M2</strain>
    </source>
</reference>
<dbReference type="RefSeq" id="WP_150902509.1">
    <property type="nucleotide sequence ID" value="NZ_VTWT01000002.1"/>
</dbReference>
<comment type="caution">
    <text evidence="2">The sequence shown here is derived from an EMBL/GenBank/DDBJ whole genome shotgun (WGS) entry which is preliminary data.</text>
</comment>
<feature type="transmembrane region" description="Helical" evidence="1">
    <location>
        <begin position="399"/>
        <end position="418"/>
    </location>
</feature>
<accession>A0A5N1J5Z1</accession>
<feature type="transmembrane region" description="Helical" evidence="1">
    <location>
        <begin position="368"/>
        <end position="387"/>
    </location>
</feature>
<gene>
    <name evidence="2" type="ORF">F0P94_03980</name>
</gene>
<feature type="transmembrane region" description="Helical" evidence="1">
    <location>
        <begin position="223"/>
        <end position="239"/>
    </location>
</feature>
<dbReference type="AlphaFoldDB" id="A0A5N1J5Z1"/>
<feature type="transmembrane region" description="Helical" evidence="1">
    <location>
        <begin position="6"/>
        <end position="24"/>
    </location>
</feature>
<keyword evidence="1" id="KW-0812">Transmembrane</keyword>
<evidence type="ECO:0000313" key="3">
    <source>
        <dbReference type="Proteomes" id="UP000326570"/>
    </source>
</evidence>
<feature type="transmembrane region" description="Helical" evidence="1">
    <location>
        <begin position="177"/>
        <end position="194"/>
    </location>
</feature>
<proteinExistence type="predicted"/>
<sequence length="439" mass="50920">MLFSAILSLSIFSGLVFLFWKLAARDLSFRHLFWPALAFKILCGIIIGLAYQGKYDTFLYQKAAESLTAFGFNDFTGYLNLIFFSKLPEPGIIQLGKIKTYSNSFFFIKPLSLLNFITGSNYFLNSLFFTLFCFAGCWYFVRTVHKFFPGSTFPAVLAFLFFPSVVFWTSGILKESVLLGSLCFFWGAALNLLYGHGNRKHFWLLLLLFSGYILWKIKFFLAALVFCLTAAWFVLRWLQQKFPFFRKPSRLGLILPVVLLPLAAFIQQWSESFDIQFFFRRLVSNYNTLQKLSTGRPVIRLENFEPTFFSALANVPEAVLSVFYRPFFWEGNNLLYRLAGIENLVLLVLSLGIFSVFYKGRPKQIPGFYFVLLVYIFIMATIFGLSTPNLGSLNRYRSAILPFFIFLLLQLPVWKNMLIRFNRLFFRQAANVANRMRKP</sequence>
<feature type="transmembrane region" description="Helical" evidence="1">
    <location>
        <begin position="31"/>
        <end position="51"/>
    </location>
</feature>
<evidence type="ECO:0000313" key="2">
    <source>
        <dbReference type="EMBL" id="KAA9340597.1"/>
    </source>
</evidence>
<dbReference type="EMBL" id="VTWT01000002">
    <property type="protein sequence ID" value="KAA9340597.1"/>
    <property type="molecule type" value="Genomic_DNA"/>
</dbReference>
<feature type="transmembrane region" description="Helical" evidence="1">
    <location>
        <begin position="122"/>
        <end position="141"/>
    </location>
</feature>
<feature type="transmembrane region" description="Helical" evidence="1">
    <location>
        <begin position="201"/>
        <end position="217"/>
    </location>
</feature>
<feature type="transmembrane region" description="Helical" evidence="1">
    <location>
        <begin position="153"/>
        <end position="171"/>
    </location>
</feature>
<feature type="transmembrane region" description="Helical" evidence="1">
    <location>
        <begin position="251"/>
        <end position="270"/>
    </location>
</feature>
<evidence type="ECO:0008006" key="4">
    <source>
        <dbReference type="Google" id="ProtNLM"/>
    </source>
</evidence>
<keyword evidence="1" id="KW-0472">Membrane</keyword>
<keyword evidence="1" id="KW-1133">Transmembrane helix</keyword>
<feature type="transmembrane region" description="Helical" evidence="1">
    <location>
        <begin position="334"/>
        <end position="356"/>
    </location>
</feature>
<dbReference type="Proteomes" id="UP000326570">
    <property type="component" value="Unassembled WGS sequence"/>
</dbReference>
<keyword evidence="3" id="KW-1185">Reference proteome</keyword>
<evidence type="ECO:0000256" key="1">
    <source>
        <dbReference type="SAM" id="Phobius"/>
    </source>
</evidence>
<organism evidence="2 3">
    <name type="scientific">Adhaeribacter soli</name>
    <dbReference type="NCBI Taxonomy" id="2607655"/>
    <lineage>
        <taxon>Bacteria</taxon>
        <taxon>Pseudomonadati</taxon>
        <taxon>Bacteroidota</taxon>
        <taxon>Cytophagia</taxon>
        <taxon>Cytophagales</taxon>
        <taxon>Hymenobacteraceae</taxon>
        <taxon>Adhaeribacter</taxon>
    </lineage>
</organism>
<name>A0A5N1J5Z1_9BACT</name>
<protein>
    <recommendedName>
        <fullName evidence="4">Glycosyltransferase RgtA/B/C/D-like domain-containing protein</fullName>
    </recommendedName>
</protein>